<protein>
    <submittedName>
        <fullName evidence="1">Uncharacterized protein</fullName>
    </submittedName>
</protein>
<reference evidence="1 2" key="2">
    <citation type="submission" date="2018-04" db="EMBL/GenBank/DDBJ databases">
        <title>OglaRS2 (Oryza glaberrima Reference Sequence Version 2).</title>
        <authorList>
            <person name="Zhang J."/>
            <person name="Kudrna D."/>
            <person name="Lee S."/>
            <person name="Talag J."/>
            <person name="Rajasekar S."/>
            <person name="Wing R.A."/>
        </authorList>
    </citation>
    <scope>NUCLEOTIDE SEQUENCE [LARGE SCALE GENOMIC DNA]</scope>
    <source>
        <strain evidence="1 2">cv. IRGC 96717</strain>
    </source>
</reference>
<accession>I1QHF7</accession>
<name>I1QHF7_ORYGL</name>
<dbReference type="Proteomes" id="UP000007306">
    <property type="component" value="Chromosome 8"/>
</dbReference>
<dbReference type="AlphaFoldDB" id="I1QHF7"/>
<dbReference type="Gramene" id="ORGLA08G0085800.1">
    <property type="protein sequence ID" value="ORGLA08G0085800.1"/>
    <property type="gene ID" value="ORGLA08G0085800"/>
</dbReference>
<organism evidence="1 2">
    <name type="scientific">Oryza glaberrima</name>
    <name type="common">African rice</name>
    <dbReference type="NCBI Taxonomy" id="4538"/>
    <lineage>
        <taxon>Eukaryota</taxon>
        <taxon>Viridiplantae</taxon>
        <taxon>Streptophyta</taxon>
        <taxon>Embryophyta</taxon>
        <taxon>Tracheophyta</taxon>
        <taxon>Spermatophyta</taxon>
        <taxon>Magnoliopsida</taxon>
        <taxon>Liliopsida</taxon>
        <taxon>Poales</taxon>
        <taxon>Poaceae</taxon>
        <taxon>BOP clade</taxon>
        <taxon>Oryzoideae</taxon>
        <taxon>Oryzeae</taxon>
        <taxon>Oryzinae</taxon>
        <taxon>Oryza</taxon>
    </lineage>
</organism>
<dbReference type="EnsemblPlants" id="ORGLA08G0085800.1">
    <property type="protein sequence ID" value="ORGLA08G0085800.1"/>
    <property type="gene ID" value="ORGLA08G0085800"/>
</dbReference>
<evidence type="ECO:0000313" key="2">
    <source>
        <dbReference type="Proteomes" id="UP000007306"/>
    </source>
</evidence>
<proteinExistence type="predicted"/>
<evidence type="ECO:0000313" key="1">
    <source>
        <dbReference type="EnsemblPlants" id="ORGLA08G0085800.1"/>
    </source>
</evidence>
<sequence length="90" mass="10105">MEGRSLWRRGRGTLDGGGSAVVVIWREERNMLYFPFLSPVLARALVLNDWMAHLLEVVFSLLCANLGMENRIEELLGCSKGFSTCAINFV</sequence>
<dbReference type="OMA" id="VIWREER"/>
<keyword evidence="2" id="KW-1185">Reference proteome</keyword>
<reference evidence="1" key="1">
    <citation type="submission" date="2015-06" db="UniProtKB">
        <authorList>
            <consortium name="EnsemblPlants"/>
        </authorList>
    </citation>
    <scope>IDENTIFICATION</scope>
</reference>
<dbReference type="HOGENOM" id="CLU_2444823_0_0_1"/>